<evidence type="ECO:0000313" key="1">
    <source>
        <dbReference type="EMBL" id="MBB4866798.1"/>
    </source>
</evidence>
<dbReference type="EMBL" id="JACHLI010000032">
    <property type="protein sequence ID" value="MBB4866798.1"/>
    <property type="molecule type" value="Genomic_DNA"/>
</dbReference>
<protein>
    <submittedName>
        <fullName evidence="1">Uncharacterized protein</fullName>
    </submittedName>
</protein>
<evidence type="ECO:0000313" key="2">
    <source>
        <dbReference type="Proteomes" id="UP000566995"/>
    </source>
</evidence>
<organism evidence="1 2">
    <name type="scientific">Pseudomonas nitroreducens</name>
    <dbReference type="NCBI Taxonomy" id="46680"/>
    <lineage>
        <taxon>Bacteria</taxon>
        <taxon>Pseudomonadati</taxon>
        <taxon>Pseudomonadota</taxon>
        <taxon>Gammaproteobacteria</taxon>
        <taxon>Pseudomonadales</taxon>
        <taxon>Pseudomonadaceae</taxon>
        <taxon>Pseudomonas</taxon>
    </lineage>
</organism>
<dbReference type="AlphaFoldDB" id="A0A7W7P3A9"/>
<comment type="caution">
    <text evidence="1">The sequence shown here is derived from an EMBL/GenBank/DDBJ whole genome shotgun (WGS) entry which is preliminary data.</text>
</comment>
<sequence length="203" mass="21799">MLRAWAQGSVPSVNEAYATLSSLQAALGPRRQLVSTRTRTATKLVMLHNNLERHITEALAILPAPTLRKVGQDAASALARLSTALGNTQHFSREALAGACLRNDLDEDDIAACLVSAWDIGDEGLAQRFCASIGAKTILQALPGRVSAEIAQKGLRKAADGRRHAKYKLHAQLGFLMFVLEHLPAGHLRNELAKLKVGLKVAA</sequence>
<dbReference type="RefSeq" id="WP_184595637.1">
    <property type="nucleotide sequence ID" value="NZ_JACHLI010000032.1"/>
</dbReference>
<gene>
    <name evidence="1" type="ORF">HNP46_005705</name>
</gene>
<accession>A0A7W7P3A9</accession>
<name>A0A7W7P3A9_PSENT</name>
<reference evidence="1 2" key="1">
    <citation type="submission" date="2020-08" db="EMBL/GenBank/DDBJ databases">
        <title>Functional genomics of gut bacteria from endangered species of beetles.</title>
        <authorList>
            <person name="Carlos-Shanley C."/>
        </authorList>
    </citation>
    <scope>NUCLEOTIDE SEQUENCE [LARGE SCALE GENOMIC DNA]</scope>
    <source>
        <strain evidence="1 2">S00179</strain>
    </source>
</reference>
<dbReference type="Proteomes" id="UP000566995">
    <property type="component" value="Unassembled WGS sequence"/>
</dbReference>
<proteinExistence type="predicted"/>